<name>G7WR66_METH6</name>
<dbReference type="InterPro" id="IPR050834">
    <property type="entry name" value="Glycosyltransf_2"/>
</dbReference>
<dbReference type="CDD" id="cd00761">
    <property type="entry name" value="Glyco_tranf_GTA_type"/>
    <property type="match status" value="1"/>
</dbReference>
<dbReference type="PANTHER" id="PTHR43685:SF2">
    <property type="entry name" value="GLYCOSYLTRANSFERASE 2-LIKE DOMAIN-CONTAINING PROTEIN"/>
    <property type="match status" value="1"/>
</dbReference>
<gene>
    <name evidence="2" type="ordered locus">Mhar_2013</name>
</gene>
<dbReference type="PATRIC" id="fig|1110509.7.peg.2234"/>
<dbReference type="HOGENOM" id="CLU_025996_0_0_2"/>
<dbReference type="InterPro" id="IPR001173">
    <property type="entry name" value="Glyco_trans_2-like"/>
</dbReference>
<dbReference type="EMBL" id="CP003117">
    <property type="protein sequence ID" value="AET65369.1"/>
    <property type="molecule type" value="Genomic_DNA"/>
</dbReference>
<keyword evidence="2" id="KW-0808">Transferase</keyword>
<dbReference type="Pfam" id="PF00535">
    <property type="entry name" value="Glycos_transf_2"/>
    <property type="match status" value="1"/>
</dbReference>
<evidence type="ECO:0000313" key="2">
    <source>
        <dbReference type="EMBL" id="AET65369.1"/>
    </source>
</evidence>
<dbReference type="GO" id="GO:0016740">
    <property type="term" value="F:transferase activity"/>
    <property type="evidence" value="ECO:0007669"/>
    <property type="project" value="UniProtKB-KW"/>
</dbReference>
<evidence type="ECO:0000259" key="1">
    <source>
        <dbReference type="Pfam" id="PF00535"/>
    </source>
</evidence>
<proteinExistence type="predicted"/>
<dbReference type="STRING" id="1110509.Mhar_2013"/>
<dbReference type="SUPFAM" id="SSF53448">
    <property type="entry name" value="Nucleotide-diphospho-sugar transferases"/>
    <property type="match status" value="1"/>
</dbReference>
<keyword evidence="3" id="KW-1185">Reference proteome</keyword>
<evidence type="ECO:0000313" key="3">
    <source>
        <dbReference type="Proteomes" id="UP000005877"/>
    </source>
</evidence>
<dbReference type="PANTHER" id="PTHR43685">
    <property type="entry name" value="GLYCOSYLTRANSFERASE"/>
    <property type="match status" value="1"/>
</dbReference>
<dbReference type="AlphaFoldDB" id="G7WR66"/>
<organism evidence="2 3">
    <name type="scientific">Methanothrix harundinacea (strain 6Ac)</name>
    <name type="common">Methanosaeta harundinacea</name>
    <dbReference type="NCBI Taxonomy" id="1110509"/>
    <lineage>
        <taxon>Archaea</taxon>
        <taxon>Methanobacteriati</taxon>
        <taxon>Methanobacteriota</taxon>
        <taxon>Stenosarchaea group</taxon>
        <taxon>Methanomicrobia</taxon>
        <taxon>Methanotrichales</taxon>
        <taxon>Methanotrichaceae</taxon>
        <taxon>Methanothrix</taxon>
    </lineage>
</organism>
<reference evidence="2 3" key="1">
    <citation type="journal article" date="2012" name="PLoS ONE">
        <title>The genome characteristics and predicted function of methyl-group oxidation pathway in the obligate aceticlastic methanogens, Methanosaeta spp.</title>
        <authorList>
            <person name="Zhu J."/>
            <person name="Zheng H."/>
            <person name="Ai G."/>
            <person name="Zhang G."/>
            <person name="Liu D."/>
            <person name="Liu X."/>
            <person name="Dong X."/>
        </authorList>
    </citation>
    <scope>NUCLEOTIDE SEQUENCE [LARGE SCALE GENOMIC DNA]</scope>
    <source>
        <strain evidence="2 3">6Ac</strain>
    </source>
</reference>
<accession>G7WR66</accession>
<feature type="domain" description="Glycosyltransferase 2-like" evidence="1">
    <location>
        <begin position="7"/>
        <end position="141"/>
    </location>
</feature>
<dbReference type="Gene3D" id="3.90.550.10">
    <property type="entry name" value="Spore Coat Polysaccharide Biosynthesis Protein SpsA, Chain A"/>
    <property type="match status" value="1"/>
</dbReference>
<sequence>MIMPEISVVIPLYNKGPHIGRALRSVLNQTFQDFEVVVVEGGSADEGPAVVRSFDDSRISLFYQEGTGVSTARNQAVERSKADLVAFLDADDEWMPEHLETILRLRGKHPEAGMYATAYRVQAMDGEVRSAEYREIPEPPWEGLMPNYFKSAALGENPVITSGMAVPKSIFEEVGGFPIGYWWGEDADLFGKIALKYPVAFSWVAGVIYHCDASNRACDRRSPLDHEEPFVKTAREAIEAGMVPPDLLEPLIEYISLKEINRAFLNISAGRSYDAEVILKQCKTRYNHKLKIKALIMAKIPPPIFLFLKKMARKIWR</sequence>
<dbReference type="Proteomes" id="UP000005877">
    <property type="component" value="Chromosome"/>
</dbReference>
<dbReference type="KEGG" id="mhi:Mhar_2013"/>
<dbReference type="InterPro" id="IPR029044">
    <property type="entry name" value="Nucleotide-diphossugar_trans"/>
</dbReference>
<protein>
    <submittedName>
        <fullName evidence="2">Glycosyl transferase family 2</fullName>
    </submittedName>
</protein>